<name>A0A6H1ZVL7_9ZZZZ</name>
<feature type="region of interest" description="Disordered" evidence="1">
    <location>
        <begin position="1"/>
        <end position="20"/>
    </location>
</feature>
<dbReference type="EMBL" id="MT144273">
    <property type="protein sequence ID" value="QJA51558.1"/>
    <property type="molecule type" value="Genomic_DNA"/>
</dbReference>
<evidence type="ECO:0000256" key="1">
    <source>
        <dbReference type="SAM" id="MobiDB-lite"/>
    </source>
</evidence>
<dbReference type="EMBL" id="MT142462">
    <property type="protein sequence ID" value="QJA81537.1"/>
    <property type="molecule type" value="Genomic_DNA"/>
</dbReference>
<accession>A0A6H1ZVL7</accession>
<evidence type="ECO:0000313" key="5">
    <source>
        <dbReference type="EMBL" id="QJH96539.1"/>
    </source>
</evidence>
<feature type="compositionally biased region" description="Acidic residues" evidence="1">
    <location>
        <begin position="9"/>
        <end position="20"/>
    </location>
</feature>
<gene>
    <name evidence="4" type="ORF">MM415A00525_0040</name>
    <name evidence="3" type="ORF">MM415B00946_0014</name>
    <name evidence="2" type="ORF">TM448A02201_0004</name>
    <name evidence="5" type="ORF">TM448B00765_0011</name>
</gene>
<sequence>MSPENEEHYPDEDAGLDDEAFEKMDFNVDEEYKPEPLVPKGTYHGVITKVIPKFAKFCLIWDVCLHDNGGFMNDGSTPIDGAHVYFRNWLPKPGDEREMTKSGRNTKRQSKINMLKAFEEELGIDMSTPQIMATAIAEAQWVGIEVSAEVEVDEWQGRFRNSINRMKKSTMFASESSSVPNDDVPF</sequence>
<dbReference type="EMBL" id="MT141441">
    <property type="protein sequence ID" value="QJA61421.1"/>
    <property type="molecule type" value="Genomic_DNA"/>
</dbReference>
<organism evidence="2">
    <name type="scientific">viral metagenome</name>
    <dbReference type="NCBI Taxonomy" id="1070528"/>
    <lineage>
        <taxon>unclassified sequences</taxon>
        <taxon>metagenomes</taxon>
        <taxon>organismal metagenomes</taxon>
    </lineage>
</organism>
<dbReference type="EMBL" id="MT144655">
    <property type="protein sequence ID" value="QJH96539.1"/>
    <property type="molecule type" value="Genomic_DNA"/>
</dbReference>
<reference evidence="2" key="1">
    <citation type="submission" date="2020-03" db="EMBL/GenBank/DDBJ databases">
        <title>The deep terrestrial virosphere.</title>
        <authorList>
            <person name="Holmfeldt K."/>
            <person name="Nilsson E."/>
            <person name="Simone D."/>
            <person name="Lopez-Fernandez M."/>
            <person name="Wu X."/>
            <person name="de Brujin I."/>
            <person name="Lundin D."/>
            <person name="Andersson A."/>
            <person name="Bertilsson S."/>
            <person name="Dopson M."/>
        </authorList>
    </citation>
    <scope>NUCLEOTIDE SEQUENCE</scope>
    <source>
        <strain evidence="4">MM415A00525</strain>
        <strain evidence="3">MM415B00946</strain>
        <strain evidence="2">TM448A02201</strain>
        <strain evidence="5">TM448B00765</strain>
    </source>
</reference>
<evidence type="ECO:0000313" key="4">
    <source>
        <dbReference type="EMBL" id="QJA81537.1"/>
    </source>
</evidence>
<evidence type="ECO:0000313" key="3">
    <source>
        <dbReference type="EMBL" id="QJA61421.1"/>
    </source>
</evidence>
<evidence type="ECO:0000313" key="2">
    <source>
        <dbReference type="EMBL" id="QJA51558.1"/>
    </source>
</evidence>
<dbReference type="AlphaFoldDB" id="A0A6H1ZVL7"/>
<protein>
    <submittedName>
        <fullName evidence="2">Uncharacterized protein</fullName>
    </submittedName>
</protein>
<proteinExistence type="predicted"/>